<proteinExistence type="predicted"/>
<dbReference type="Pfam" id="PF24175">
    <property type="entry name" value="SU10_adaptor"/>
    <property type="match status" value="1"/>
</dbReference>
<organism evidence="1">
    <name type="scientific">marine sediment metagenome</name>
    <dbReference type="NCBI Taxonomy" id="412755"/>
    <lineage>
        <taxon>unclassified sequences</taxon>
        <taxon>metagenomes</taxon>
        <taxon>ecological metagenomes</taxon>
    </lineage>
</organism>
<reference evidence="1" key="1">
    <citation type="journal article" date="2015" name="Nature">
        <title>Complex archaea that bridge the gap between prokaryotes and eukaryotes.</title>
        <authorList>
            <person name="Spang A."/>
            <person name="Saw J.H."/>
            <person name="Jorgensen S.L."/>
            <person name="Zaremba-Niedzwiedzka K."/>
            <person name="Martijn J."/>
            <person name="Lind A.E."/>
            <person name="van Eijk R."/>
            <person name="Schleper C."/>
            <person name="Guy L."/>
            <person name="Ettema T.J."/>
        </authorList>
    </citation>
    <scope>NUCLEOTIDE SEQUENCE</scope>
</reference>
<comment type="caution">
    <text evidence="1">The sequence shown here is derived from an EMBL/GenBank/DDBJ whole genome shotgun (WGS) entry which is preliminary data.</text>
</comment>
<sequence length="312" mass="33505">MTLNEMYEALANHLRDPMLRVLYPHQLLEFINSAARDAAGEGFFIALEDDESLSLVTSTYDYDVPSDFALIHDIWQETTAGGGVYDLWIPHNHWALRYNGSAPQIHFDDDLFSITNARVLKILGQARPSEYSLAQAGVNEVQRVSHDGTGGTFTLTFAGQTTSAIDWDATAAAVDTIMQALSNVTAVTITGGDLPVAIDIEFTNPGAQNIAEMTANAASLTGDTVGVTIATVTQGALAVAAGATSIDTGLEAFIRQRAIHYASTYMAVAAEGDEVALYERMAASALTASEAFIQAQRAHFGPRRYSRPVPSR</sequence>
<evidence type="ECO:0000313" key="1">
    <source>
        <dbReference type="EMBL" id="KKN84456.1"/>
    </source>
</evidence>
<dbReference type="AlphaFoldDB" id="A0A0F9WF02"/>
<protein>
    <submittedName>
        <fullName evidence="1">Uncharacterized protein</fullName>
    </submittedName>
</protein>
<name>A0A0F9WF02_9ZZZZ</name>
<dbReference type="EMBL" id="LAZR01000171">
    <property type="protein sequence ID" value="KKN84456.1"/>
    <property type="molecule type" value="Genomic_DNA"/>
</dbReference>
<dbReference type="InterPro" id="IPR056209">
    <property type="entry name" value="SU10_adaptor"/>
</dbReference>
<gene>
    <name evidence="1" type="ORF">LCGC14_0289180</name>
</gene>
<accession>A0A0F9WF02</accession>